<dbReference type="GO" id="GO:0070403">
    <property type="term" value="F:NAD+ binding"/>
    <property type="evidence" value="ECO:0007669"/>
    <property type="project" value="InterPro"/>
</dbReference>
<feature type="compositionally biased region" description="Basic and acidic residues" evidence="10">
    <location>
        <begin position="397"/>
        <end position="407"/>
    </location>
</feature>
<feature type="region of interest" description="Disordered" evidence="10">
    <location>
        <begin position="377"/>
        <end position="407"/>
    </location>
</feature>
<feature type="compositionally biased region" description="Polar residues" evidence="10">
    <location>
        <begin position="380"/>
        <end position="395"/>
    </location>
</feature>
<keyword evidence="4" id="KW-0808">Transferase</keyword>
<evidence type="ECO:0000256" key="8">
    <source>
        <dbReference type="ARBA" id="ARBA00023128"/>
    </source>
</evidence>
<feature type="binding site" evidence="9">
    <location>
        <position position="153"/>
    </location>
    <ligand>
        <name>Zn(2+)</name>
        <dbReference type="ChEBI" id="CHEBI:29105"/>
    </ligand>
</feature>
<feature type="region of interest" description="Disordered" evidence="10">
    <location>
        <begin position="323"/>
        <end position="348"/>
    </location>
</feature>
<keyword evidence="7" id="KW-0520">NAD</keyword>
<sequence length="407" mass="45539">MSREIHLREKLTQYNTISDVVSLITSSRRILVLTGAGISVSCGIPDFRSRDGLYATLKERGEYELDDPQQMQDISAFSLALYFNIHRHFYCKVTSSPIPPLRINSLMATIFASCIAPTSMFLINYTQNIDTLETLAGISRVLQCHGSFKTASCLQCRHKVPGTEIEKDILEHRVPYCDVCVAKRKEILGLKTKANKRNGKKQGKGKKNEWDCDTDEDEDDVPVGVMKPDITFFGEKLTDEFDHALVEDRDKVDLLLVIGTSLKVSPVSEIISHLPHSVPQILINKTPIRHINPDIVLLGNADEIVHHLCEQIGWDLPPPPTKIGHPNLEVPPHPKSTKRSSQEIIDRAEPRRVGDSHVWLFEGAEGGKWVHDLAERSAQGKLQASPASLNSSQRLSEGPDLKKLRVE</sequence>
<dbReference type="InterPro" id="IPR003000">
    <property type="entry name" value="Sirtuin"/>
</dbReference>
<evidence type="ECO:0000313" key="12">
    <source>
        <dbReference type="EMBL" id="EGN95216.1"/>
    </source>
</evidence>
<comment type="cofactor">
    <cofactor evidence="1">
        <name>Zn(2+)</name>
        <dbReference type="ChEBI" id="CHEBI:29105"/>
    </cofactor>
</comment>
<feature type="domain" description="Deacetylase sirtuin-type" evidence="11">
    <location>
        <begin position="10"/>
        <end position="315"/>
    </location>
</feature>
<dbReference type="PANTHER" id="PTHR11085:SF9">
    <property type="entry name" value="NAD-DEPENDENT PROTEIN DEACETYLASE SIRTUIN-1"/>
    <property type="match status" value="1"/>
</dbReference>
<feature type="region of interest" description="Disordered" evidence="10">
    <location>
        <begin position="196"/>
        <end position="218"/>
    </location>
</feature>
<dbReference type="FunCoup" id="F8Q9G1">
    <property type="interactions" value="226"/>
</dbReference>
<dbReference type="SUPFAM" id="SSF52467">
    <property type="entry name" value="DHS-like NAD/FAD-binding domain"/>
    <property type="match status" value="1"/>
</dbReference>
<dbReference type="GO" id="GO:0005634">
    <property type="term" value="C:nucleus"/>
    <property type="evidence" value="ECO:0007669"/>
    <property type="project" value="TreeGrafter"/>
</dbReference>
<evidence type="ECO:0000256" key="7">
    <source>
        <dbReference type="ARBA" id="ARBA00023027"/>
    </source>
</evidence>
<evidence type="ECO:0000256" key="9">
    <source>
        <dbReference type="PROSITE-ProRule" id="PRU00236"/>
    </source>
</evidence>
<comment type="subcellular location">
    <subcellularLocation>
        <location evidence="2">Mitochondrion</location>
    </subcellularLocation>
</comment>
<feature type="binding site" evidence="9">
    <location>
        <position position="177"/>
    </location>
    <ligand>
        <name>Zn(2+)</name>
        <dbReference type="ChEBI" id="CHEBI:29105"/>
    </ligand>
</feature>
<dbReference type="GO" id="GO:0005739">
    <property type="term" value="C:mitochondrion"/>
    <property type="evidence" value="ECO:0007669"/>
    <property type="project" value="UniProtKB-SubCell"/>
</dbReference>
<evidence type="ECO:0000256" key="6">
    <source>
        <dbReference type="ARBA" id="ARBA00022833"/>
    </source>
</evidence>
<accession>F8Q9G1</accession>
<protein>
    <recommendedName>
        <fullName evidence="11">Deacetylase sirtuin-type domain-containing protein</fullName>
    </recommendedName>
</protein>
<dbReference type="EMBL" id="GL945486">
    <property type="protein sequence ID" value="EGN95216.1"/>
    <property type="molecule type" value="Genomic_DNA"/>
</dbReference>
<organism evidence="13">
    <name type="scientific">Serpula lacrymans var. lacrymans (strain S7.3)</name>
    <name type="common">Dry rot fungus</name>
    <dbReference type="NCBI Taxonomy" id="936435"/>
    <lineage>
        <taxon>Eukaryota</taxon>
        <taxon>Fungi</taxon>
        <taxon>Dikarya</taxon>
        <taxon>Basidiomycota</taxon>
        <taxon>Agaricomycotina</taxon>
        <taxon>Agaricomycetes</taxon>
        <taxon>Agaricomycetidae</taxon>
        <taxon>Boletales</taxon>
        <taxon>Coniophorineae</taxon>
        <taxon>Serpulaceae</taxon>
        <taxon>Serpula</taxon>
    </lineage>
</organism>
<evidence type="ECO:0000259" key="11">
    <source>
        <dbReference type="PROSITE" id="PS50305"/>
    </source>
</evidence>
<evidence type="ECO:0000256" key="4">
    <source>
        <dbReference type="ARBA" id="ARBA00022679"/>
    </source>
</evidence>
<dbReference type="OMA" id="IAMESEH"/>
<keyword evidence="13" id="KW-1185">Reference proteome</keyword>
<dbReference type="Gene3D" id="3.30.1600.10">
    <property type="entry name" value="SIR2/SIRT2 'Small Domain"/>
    <property type="match status" value="1"/>
</dbReference>
<dbReference type="PROSITE" id="PS50305">
    <property type="entry name" value="SIRTUIN"/>
    <property type="match status" value="1"/>
</dbReference>
<dbReference type="OrthoDB" id="420264at2759"/>
<dbReference type="GO" id="GO:0046872">
    <property type="term" value="F:metal ion binding"/>
    <property type="evidence" value="ECO:0007669"/>
    <property type="project" value="UniProtKB-KW"/>
</dbReference>
<keyword evidence="8" id="KW-0496">Mitochondrion</keyword>
<dbReference type="Proteomes" id="UP000008063">
    <property type="component" value="Unassembled WGS sequence"/>
</dbReference>
<dbReference type="HOGENOM" id="CLU_023643_5_2_1"/>
<dbReference type="AlphaFoldDB" id="F8Q9G1"/>
<gene>
    <name evidence="12" type="ORF">SERLA73DRAFT_95897</name>
</gene>
<dbReference type="InterPro" id="IPR050134">
    <property type="entry name" value="NAD-dep_sirtuin_deacylases"/>
</dbReference>
<dbReference type="InterPro" id="IPR026590">
    <property type="entry name" value="Ssirtuin_cat_dom"/>
</dbReference>
<dbReference type="Gene3D" id="3.40.50.1220">
    <property type="entry name" value="TPP-binding domain"/>
    <property type="match status" value="1"/>
</dbReference>
<keyword evidence="5 9" id="KW-0479">Metal-binding</keyword>
<evidence type="ECO:0000256" key="2">
    <source>
        <dbReference type="ARBA" id="ARBA00004173"/>
    </source>
</evidence>
<comment type="similarity">
    <text evidence="3">Belongs to the sirtuin family. Class I subfamily.</text>
</comment>
<keyword evidence="6 9" id="KW-0862">Zinc</keyword>
<dbReference type="InterPro" id="IPR029035">
    <property type="entry name" value="DHS-like_NAD/FAD-binding_dom"/>
</dbReference>
<feature type="compositionally biased region" description="Basic residues" evidence="10">
    <location>
        <begin position="196"/>
        <end position="205"/>
    </location>
</feature>
<feature type="binding site" evidence="9">
    <location>
        <position position="156"/>
    </location>
    <ligand>
        <name>Zn(2+)</name>
        <dbReference type="ChEBI" id="CHEBI:29105"/>
    </ligand>
</feature>
<dbReference type="InParanoid" id="F8Q9G1"/>
<evidence type="ECO:0000256" key="1">
    <source>
        <dbReference type="ARBA" id="ARBA00001947"/>
    </source>
</evidence>
<feature type="active site" description="Proton acceptor" evidence="9">
    <location>
        <position position="145"/>
    </location>
</feature>
<dbReference type="PANTHER" id="PTHR11085">
    <property type="entry name" value="NAD-DEPENDENT PROTEIN DEACYLASE SIRTUIN-5, MITOCHONDRIAL-RELATED"/>
    <property type="match status" value="1"/>
</dbReference>
<evidence type="ECO:0000313" key="13">
    <source>
        <dbReference type="Proteomes" id="UP000008063"/>
    </source>
</evidence>
<dbReference type="InterPro" id="IPR026591">
    <property type="entry name" value="Sirtuin_cat_small_dom_sf"/>
</dbReference>
<reference evidence="13" key="1">
    <citation type="journal article" date="2011" name="Science">
        <title>The plant cell wall-decomposing machinery underlies the functional diversity of forest fungi.</title>
        <authorList>
            <person name="Eastwood D.C."/>
            <person name="Floudas D."/>
            <person name="Binder M."/>
            <person name="Majcherczyk A."/>
            <person name="Schneider P."/>
            <person name="Aerts A."/>
            <person name="Asiegbu F.O."/>
            <person name="Baker S.E."/>
            <person name="Barry K."/>
            <person name="Bendiksby M."/>
            <person name="Blumentritt M."/>
            <person name="Coutinho P.M."/>
            <person name="Cullen D."/>
            <person name="de Vries R.P."/>
            <person name="Gathman A."/>
            <person name="Goodell B."/>
            <person name="Henrissat B."/>
            <person name="Ihrmark K."/>
            <person name="Kauserud H."/>
            <person name="Kohler A."/>
            <person name="LaButti K."/>
            <person name="Lapidus A."/>
            <person name="Lavin J.L."/>
            <person name="Lee Y.-H."/>
            <person name="Lindquist E."/>
            <person name="Lilly W."/>
            <person name="Lucas S."/>
            <person name="Morin E."/>
            <person name="Murat C."/>
            <person name="Oguiza J.A."/>
            <person name="Park J."/>
            <person name="Pisabarro A.G."/>
            <person name="Riley R."/>
            <person name="Rosling A."/>
            <person name="Salamov A."/>
            <person name="Schmidt O."/>
            <person name="Schmutz J."/>
            <person name="Skrede I."/>
            <person name="Stenlid J."/>
            <person name="Wiebenga A."/>
            <person name="Xie X."/>
            <person name="Kuees U."/>
            <person name="Hibbett D.S."/>
            <person name="Hoffmeister D."/>
            <person name="Hoegberg N."/>
            <person name="Martin F."/>
            <person name="Grigoriev I.V."/>
            <person name="Watkinson S.C."/>
        </authorList>
    </citation>
    <scope>NUCLEOTIDE SEQUENCE [LARGE SCALE GENOMIC DNA]</scope>
    <source>
        <strain evidence="13">strain S7.3</strain>
    </source>
</reference>
<name>F8Q9G1_SERL3</name>
<proteinExistence type="inferred from homology"/>
<evidence type="ECO:0000256" key="3">
    <source>
        <dbReference type="ARBA" id="ARBA00006924"/>
    </source>
</evidence>
<dbReference type="STRING" id="936435.F8Q9G1"/>
<dbReference type="GO" id="GO:0046970">
    <property type="term" value="F:histone H4K16 deacetylase activity, NAD-dependent"/>
    <property type="evidence" value="ECO:0007669"/>
    <property type="project" value="TreeGrafter"/>
</dbReference>
<evidence type="ECO:0000256" key="5">
    <source>
        <dbReference type="ARBA" id="ARBA00022723"/>
    </source>
</evidence>
<feature type="binding site" evidence="9">
    <location>
        <position position="212"/>
    </location>
    <ligand>
        <name>Zn(2+)</name>
        <dbReference type="ChEBI" id="CHEBI:29105"/>
    </ligand>
</feature>
<dbReference type="Pfam" id="PF02146">
    <property type="entry name" value="SIR2"/>
    <property type="match status" value="1"/>
</dbReference>
<evidence type="ECO:0000256" key="10">
    <source>
        <dbReference type="SAM" id="MobiDB-lite"/>
    </source>
</evidence>